<dbReference type="Gene3D" id="3.90.1750.20">
    <property type="entry name" value="Putative Large Serine Recombinase, Chain B, Domain 2"/>
    <property type="match status" value="1"/>
</dbReference>
<dbReference type="InterPro" id="IPR036162">
    <property type="entry name" value="Resolvase-like_N_sf"/>
</dbReference>
<dbReference type="InterPro" id="IPR011109">
    <property type="entry name" value="DNA_bind_recombinase_dom"/>
</dbReference>
<dbReference type="PROSITE" id="PS51736">
    <property type="entry name" value="RECOMBINASES_3"/>
    <property type="match status" value="1"/>
</dbReference>
<evidence type="ECO:0000256" key="1">
    <source>
        <dbReference type="SAM" id="Coils"/>
    </source>
</evidence>
<evidence type="ECO:0000313" key="5">
    <source>
        <dbReference type="Proteomes" id="UP001465119"/>
    </source>
</evidence>
<dbReference type="RefSeq" id="WP_349186178.1">
    <property type="nucleotide sequence ID" value="NZ_JBBMEN010000005.1"/>
</dbReference>
<dbReference type="EMBL" id="JBBMEN010000005">
    <property type="protein sequence ID" value="MEQ2385571.1"/>
    <property type="molecule type" value="Genomic_DNA"/>
</dbReference>
<dbReference type="PROSITE" id="PS51737">
    <property type="entry name" value="RECOMBINASE_DNA_BIND"/>
    <property type="match status" value="1"/>
</dbReference>
<dbReference type="InterPro" id="IPR038109">
    <property type="entry name" value="DNA_bind_recomb_sf"/>
</dbReference>
<reference evidence="4 5" key="1">
    <citation type="submission" date="2024-03" db="EMBL/GenBank/DDBJ databases">
        <title>Human intestinal bacterial collection.</title>
        <authorList>
            <person name="Pauvert C."/>
            <person name="Hitch T.C.A."/>
            <person name="Clavel T."/>
        </authorList>
    </citation>
    <scope>NUCLEOTIDE SEQUENCE [LARGE SCALE GENOMIC DNA]</scope>
    <source>
        <strain evidence="4 5">CLA-AA-H281</strain>
    </source>
</reference>
<gene>
    <name evidence="4" type="ORF">WMO20_06430</name>
</gene>
<dbReference type="InterPro" id="IPR050639">
    <property type="entry name" value="SSR_resolvase"/>
</dbReference>
<dbReference type="PANTHER" id="PTHR30461">
    <property type="entry name" value="DNA-INVERTASE FROM LAMBDOID PROPHAGE"/>
    <property type="match status" value="1"/>
</dbReference>
<dbReference type="Pfam" id="PF00239">
    <property type="entry name" value="Resolvase"/>
    <property type="match status" value="1"/>
</dbReference>
<dbReference type="SMART" id="SM00857">
    <property type="entry name" value="Resolvase"/>
    <property type="match status" value="1"/>
</dbReference>
<dbReference type="Pfam" id="PF07508">
    <property type="entry name" value="Recombinase"/>
    <property type="match status" value="1"/>
</dbReference>
<feature type="domain" description="Resolvase/invertase-type recombinase catalytic" evidence="2">
    <location>
        <begin position="2"/>
        <end position="146"/>
    </location>
</feature>
<name>A0ABV1C1Z4_9FIRM</name>
<comment type="caution">
    <text evidence="4">The sequence shown here is derived from an EMBL/GenBank/DDBJ whole genome shotgun (WGS) entry which is preliminary data.</text>
</comment>
<evidence type="ECO:0000259" key="2">
    <source>
        <dbReference type="PROSITE" id="PS51736"/>
    </source>
</evidence>
<protein>
    <submittedName>
        <fullName evidence="4">Recombinase family protein</fullName>
    </submittedName>
</protein>
<dbReference type="PANTHER" id="PTHR30461:SF23">
    <property type="entry name" value="DNA RECOMBINASE-RELATED"/>
    <property type="match status" value="1"/>
</dbReference>
<keyword evidence="5" id="KW-1185">Reference proteome</keyword>
<dbReference type="CDD" id="cd00338">
    <property type="entry name" value="Ser_Recombinase"/>
    <property type="match status" value="1"/>
</dbReference>
<organism evidence="4 5">
    <name type="scientific">Faecalibacterium intestinale</name>
    <dbReference type="NCBI Taxonomy" id="3133155"/>
    <lineage>
        <taxon>Bacteria</taxon>
        <taxon>Bacillati</taxon>
        <taxon>Bacillota</taxon>
        <taxon>Clostridia</taxon>
        <taxon>Eubacteriales</taxon>
        <taxon>Oscillospiraceae</taxon>
        <taxon>Faecalibacterium</taxon>
    </lineage>
</organism>
<dbReference type="Proteomes" id="UP001465119">
    <property type="component" value="Unassembled WGS sequence"/>
</dbReference>
<keyword evidence="1" id="KW-0175">Coiled coil</keyword>
<dbReference type="InterPro" id="IPR006119">
    <property type="entry name" value="Resolv_N"/>
</dbReference>
<dbReference type="Pfam" id="PF13408">
    <property type="entry name" value="Zn_ribbon_recom"/>
    <property type="match status" value="1"/>
</dbReference>
<dbReference type="InterPro" id="IPR025827">
    <property type="entry name" value="Zn_ribbon_recom_dom"/>
</dbReference>
<feature type="domain" description="Recombinase" evidence="3">
    <location>
        <begin position="154"/>
        <end position="259"/>
    </location>
</feature>
<dbReference type="Gene3D" id="3.40.50.1390">
    <property type="entry name" value="Resolvase, N-terminal catalytic domain"/>
    <property type="match status" value="1"/>
</dbReference>
<accession>A0ABV1C1Z4</accession>
<dbReference type="SUPFAM" id="SSF53041">
    <property type="entry name" value="Resolvase-like"/>
    <property type="match status" value="1"/>
</dbReference>
<feature type="coiled-coil region" evidence="1">
    <location>
        <begin position="357"/>
        <end position="411"/>
    </location>
</feature>
<sequence length="503" mass="57969">MTAVIYARYSSDNQRKESIEGQIRECTAYAEKNGITVIKHYIDRAFSAKTDNRPEFQQMIKDSEKRLFDIVLVWKLDRFARNRYDSAHYEYQLERNHVKLVSATEPISDSPAGIMVKSMLTGMAEYYSTELSEKVVRGMTENVLKGKYNGGTIPIGFKVDEEKFFQVDPLKAPFVVEAFQRYNDGATMKELMNWLNDSGVTTNRNQKFTYNSIQTLLTNRRYIGENRFKDIVMPDSIPAIVDKDLFEEVQLKIKKNSRAPARHKAEDDYLLTTKLFCGMRGAMMFGECGTGRNKVVHHYYKCATAKRFKTCKKKTVRKEWLEDLVVAETIKLIQDDAVIDAIVAEVMELQDQENTTLPLLEKQMREVENGIENMLNAIQAGVLTNSTKLRLEKLEAQQKELEVRIAEEKIARPRLSENQVRFWLTRFRKLDPNVKSHRETLINTFVNAVYLYDEKVLITFNYKDGTKTITFDEIAAKDAPEGNGSDLGCFAPPDSSQKLTWFC</sequence>
<proteinExistence type="predicted"/>
<evidence type="ECO:0000259" key="3">
    <source>
        <dbReference type="PROSITE" id="PS51737"/>
    </source>
</evidence>
<evidence type="ECO:0000313" key="4">
    <source>
        <dbReference type="EMBL" id="MEQ2385571.1"/>
    </source>
</evidence>